<dbReference type="SUPFAM" id="SSF56112">
    <property type="entry name" value="Protein kinase-like (PK-like)"/>
    <property type="match status" value="1"/>
</dbReference>
<comment type="subunit">
    <text evidence="1">Monomer.</text>
</comment>
<accession>A0A516AG06</accession>
<keyword evidence="6" id="KW-0808">Transferase</keyword>
<dbReference type="PROSITE" id="PS50011">
    <property type="entry name" value="PROTEIN_KINASE_DOM"/>
    <property type="match status" value="1"/>
</dbReference>
<dbReference type="InterPro" id="IPR008271">
    <property type="entry name" value="Ser/Thr_kinase_AS"/>
</dbReference>
<dbReference type="InterPro" id="IPR000719">
    <property type="entry name" value="Prot_kinase_dom"/>
</dbReference>
<dbReference type="GO" id="GO:0005524">
    <property type="term" value="F:ATP binding"/>
    <property type="evidence" value="ECO:0007669"/>
    <property type="project" value="UniProtKB-KW"/>
</dbReference>
<evidence type="ECO:0000259" key="5">
    <source>
        <dbReference type="PROSITE" id="PS50011"/>
    </source>
</evidence>
<evidence type="ECO:0000313" key="6">
    <source>
        <dbReference type="EMBL" id="QDO16238.1"/>
    </source>
</evidence>
<feature type="domain" description="Protein kinase" evidence="5">
    <location>
        <begin position="66"/>
        <end position="335"/>
    </location>
</feature>
<dbReference type="CDD" id="cd05117">
    <property type="entry name" value="STKc_CAMK"/>
    <property type="match status" value="1"/>
</dbReference>
<evidence type="ECO:0000256" key="4">
    <source>
        <dbReference type="SAM" id="MobiDB-lite"/>
    </source>
</evidence>
<organism evidence="6">
    <name type="scientific">Lingulaulax polyedra</name>
    <name type="common">Dinoflagellate</name>
    <name type="synonym">Lingulodinium polyedra</name>
    <dbReference type="NCBI Taxonomy" id="160621"/>
    <lineage>
        <taxon>Eukaryota</taxon>
        <taxon>Sar</taxon>
        <taxon>Alveolata</taxon>
        <taxon>Dinophyceae</taxon>
        <taxon>Gonyaulacales</taxon>
        <taxon>Lingulodiniaceae</taxon>
        <taxon>Lingulaulax</taxon>
    </lineage>
</organism>
<reference evidence="6" key="1">
    <citation type="journal article" date="2019" name="Microorganisms">
        <title>DNA Damage Response Pathways in Dinoflagellates.</title>
        <authorList>
            <person name="Li C."/>
            <person name="Wong J."/>
        </authorList>
    </citation>
    <scope>NUCLEOTIDE SEQUENCE</scope>
</reference>
<proteinExistence type="evidence at transcript level"/>
<dbReference type="FunFam" id="1.10.510.10:FF:000571">
    <property type="entry name" value="Maternal embryonic leucine zipper kinase"/>
    <property type="match status" value="1"/>
</dbReference>
<dbReference type="GO" id="GO:0004672">
    <property type="term" value="F:protein kinase activity"/>
    <property type="evidence" value="ECO:0007669"/>
    <property type="project" value="InterPro"/>
</dbReference>
<dbReference type="EMBL" id="MN125771">
    <property type="protein sequence ID" value="QDO16238.1"/>
    <property type="molecule type" value="mRNA"/>
</dbReference>
<name>A0A516AG06_LINPO</name>
<keyword evidence="3" id="KW-0067">ATP-binding</keyword>
<dbReference type="PANTHER" id="PTHR24347">
    <property type="entry name" value="SERINE/THREONINE-PROTEIN KINASE"/>
    <property type="match status" value="1"/>
</dbReference>
<dbReference type="Pfam" id="PF00069">
    <property type="entry name" value="Pkinase"/>
    <property type="match status" value="1"/>
</dbReference>
<dbReference type="PROSITE" id="PS00108">
    <property type="entry name" value="PROTEIN_KINASE_ST"/>
    <property type="match status" value="1"/>
</dbReference>
<dbReference type="InterPro" id="IPR011009">
    <property type="entry name" value="Kinase-like_dom_sf"/>
</dbReference>
<dbReference type="SMART" id="SM00220">
    <property type="entry name" value="S_TKc"/>
    <property type="match status" value="1"/>
</dbReference>
<dbReference type="Gene3D" id="1.10.510.10">
    <property type="entry name" value="Transferase(Phosphotransferase) domain 1"/>
    <property type="match status" value="1"/>
</dbReference>
<dbReference type="AlphaFoldDB" id="A0A516AG06"/>
<feature type="region of interest" description="Disordered" evidence="4">
    <location>
        <begin position="346"/>
        <end position="368"/>
    </location>
</feature>
<keyword evidence="2" id="KW-0547">Nucleotide-binding</keyword>
<protein>
    <submittedName>
        <fullName evidence="6">Serine/threonine-protein kinase Chk2</fullName>
    </submittedName>
</protein>
<evidence type="ECO:0000256" key="3">
    <source>
        <dbReference type="ARBA" id="ARBA00022840"/>
    </source>
</evidence>
<evidence type="ECO:0000256" key="2">
    <source>
        <dbReference type="ARBA" id="ARBA00022741"/>
    </source>
</evidence>
<evidence type="ECO:0000256" key="1">
    <source>
        <dbReference type="ARBA" id="ARBA00011245"/>
    </source>
</evidence>
<sequence>MAAAFAELLPLASRPPAARPAALRPAACRRGLAATAMAAAPRGAAAGRAQEAERHRVTEQWVQKNWDVRTVLGSGNFSEVRLGVHVQKGEKKAVKIIDKKKFVQFQSKRESHLCLSSEAELLTSLDHPGIVKFSEWFQTELHLYLVMELMEGGDVLQSILEDGHFAELQARRLFYHISEAVRYLHERNVVHRDLKPENILLTTRDREEMRPKIADFGLARKNMQSRDCRTFCGTPHYFAPEVISTIRDRETGQNLGYGKKVDMWSLGVILYILLSGIPPFEEEGLYEQILEGKYEFDVREWTTVSPEAKELVRRLMTVNPRERLTIQEAFQLRWLRLAAPASDKLGADGRCAPEGEPATKRLRADLGA</sequence>
<keyword evidence="6" id="KW-0418">Kinase</keyword>